<dbReference type="AlphaFoldDB" id="A0A840S495"/>
<comment type="caution">
    <text evidence="1">The sequence shown here is derived from an EMBL/GenBank/DDBJ whole genome shotgun (WGS) entry which is preliminary data.</text>
</comment>
<dbReference type="EMBL" id="JACHHO010000001">
    <property type="protein sequence ID" value="MBB5203360.1"/>
    <property type="molecule type" value="Genomic_DNA"/>
</dbReference>
<proteinExistence type="predicted"/>
<keyword evidence="2" id="KW-1185">Reference proteome</keyword>
<evidence type="ECO:0000313" key="2">
    <source>
        <dbReference type="Proteomes" id="UP000554837"/>
    </source>
</evidence>
<dbReference type="RefSeq" id="WP_138857579.1">
    <property type="nucleotide sequence ID" value="NZ_CP040709.1"/>
</dbReference>
<dbReference type="OrthoDB" id="9798416at2"/>
<evidence type="ECO:0000313" key="1">
    <source>
        <dbReference type="EMBL" id="MBB5203360.1"/>
    </source>
</evidence>
<gene>
    <name evidence="1" type="ORF">HNQ51_000653</name>
</gene>
<accession>A0A840S495</accession>
<name>A0A840S495_9BURK</name>
<reference evidence="1 2" key="1">
    <citation type="submission" date="2020-08" db="EMBL/GenBank/DDBJ databases">
        <title>Genomic Encyclopedia of Type Strains, Phase IV (KMG-IV): sequencing the most valuable type-strain genomes for metagenomic binning, comparative biology and taxonomic classification.</title>
        <authorList>
            <person name="Goeker M."/>
        </authorList>
    </citation>
    <scope>NUCLEOTIDE SEQUENCE [LARGE SCALE GENOMIC DNA]</scope>
    <source>
        <strain evidence="1 2">DSM 23958</strain>
    </source>
</reference>
<dbReference type="Proteomes" id="UP000554837">
    <property type="component" value="Unassembled WGS sequence"/>
</dbReference>
<organism evidence="1 2">
    <name type="scientific">Inhella inkyongensis</name>
    <dbReference type="NCBI Taxonomy" id="392593"/>
    <lineage>
        <taxon>Bacteria</taxon>
        <taxon>Pseudomonadati</taxon>
        <taxon>Pseudomonadota</taxon>
        <taxon>Betaproteobacteria</taxon>
        <taxon>Burkholderiales</taxon>
        <taxon>Sphaerotilaceae</taxon>
        <taxon>Inhella</taxon>
    </lineage>
</organism>
<sequence length="92" mass="10322">MTGIRALDEFVASRLGGDASRLLELFETREVFDALRAGAHPSDWYHFEPNTYDGRYLIETPDGYETYQQDRGSKTLVERFASLSAAAAAVFL</sequence>
<protein>
    <submittedName>
        <fullName evidence="1">Uncharacterized protein</fullName>
    </submittedName>
</protein>